<protein>
    <submittedName>
        <fullName evidence="2">HAD-IIB family hydrolase</fullName>
    </submittedName>
</protein>
<dbReference type="InterPro" id="IPR036412">
    <property type="entry name" value="HAD-like_sf"/>
</dbReference>
<dbReference type="Pfam" id="PF08282">
    <property type="entry name" value="Hydrolase_3"/>
    <property type="match status" value="1"/>
</dbReference>
<evidence type="ECO:0000313" key="2">
    <source>
        <dbReference type="EMBL" id="WVN22087.1"/>
    </source>
</evidence>
<dbReference type="Proteomes" id="UP001432074">
    <property type="component" value="Chromosome"/>
</dbReference>
<sequence>MYAITNNKKPVIFSDVDGTLYKNFDLKEETIKDVLFAVNNGTDFNICTGNPVQERMLDLAQKLKVKYLLCSSGGEIYDVEKSQVIKSWNIDFSILKELIKVANKMNLQVIFWDDKSYFYLKEIPELTKEVLVHHFISQDKLNSIPKLWNGEEINPIKIELYSLDEPYSQTYPQKIYKQIKNLKDKIEIIPTHCNVEINYLGVNKGTAIKWLVENVYNKENVLLNEVMTIGDSNNDTPMLKLTNYSYAMANATKEPLSMARFFTSDVSQNGLGEAILDYLYRLKNIARKHMLHEFLEGE</sequence>
<dbReference type="InterPro" id="IPR023214">
    <property type="entry name" value="HAD_sf"/>
</dbReference>
<evidence type="ECO:0000256" key="1">
    <source>
        <dbReference type="ARBA" id="ARBA00001946"/>
    </source>
</evidence>
<dbReference type="GO" id="GO:0016787">
    <property type="term" value="F:hydrolase activity"/>
    <property type="evidence" value="ECO:0007669"/>
    <property type="project" value="UniProtKB-KW"/>
</dbReference>
<dbReference type="Gene3D" id="3.40.50.1000">
    <property type="entry name" value="HAD superfamily/HAD-like"/>
    <property type="match status" value="1"/>
</dbReference>
<keyword evidence="2" id="KW-0378">Hydrolase</keyword>
<keyword evidence="3" id="KW-1185">Reference proteome</keyword>
<organism evidence="2 3">
    <name type="scientific">Mycoplasmopsis arginini</name>
    <name type="common">Mycoplasma arginini</name>
    <dbReference type="NCBI Taxonomy" id="2094"/>
    <lineage>
        <taxon>Bacteria</taxon>
        <taxon>Bacillati</taxon>
        <taxon>Mycoplasmatota</taxon>
        <taxon>Mycoplasmoidales</taxon>
        <taxon>Metamycoplasmataceae</taxon>
        <taxon>Mycoplasmopsis</taxon>
    </lineage>
</organism>
<comment type="cofactor">
    <cofactor evidence="1">
        <name>Mg(2+)</name>
        <dbReference type="ChEBI" id="CHEBI:18420"/>
    </cofactor>
</comment>
<name>A0ABZ2AMV3_MYCAR</name>
<dbReference type="PANTHER" id="PTHR10000">
    <property type="entry name" value="PHOSPHOSERINE PHOSPHATASE"/>
    <property type="match status" value="1"/>
</dbReference>
<dbReference type="Gene3D" id="3.30.1240.10">
    <property type="match status" value="1"/>
</dbReference>
<dbReference type="InterPro" id="IPR006379">
    <property type="entry name" value="HAD-SF_hydro_IIB"/>
</dbReference>
<dbReference type="EMBL" id="CP143577">
    <property type="protein sequence ID" value="WVN22087.1"/>
    <property type="molecule type" value="Genomic_DNA"/>
</dbReference>
<gene>
    <name evidence="2" type="ORF">V2E25_00590</name>
</gene>
<dbReference type="RefSeq" id="WP_129694450.1">
    <property type="nucleotide sequence ID" value="NZ_CP143577.1"/>
</dbReference>
<evidence type="ECO:0000313" key="3">
    <source>
        <dbReference type="Proteomes" id="UP001432074"/>
    </source>
</evidence>
<accession>A0ABZ2AMV3</accession>
<reference evidence="2" key="1">
    <citation type="submission" date="2024-01" db="EMBL/GenBank/DDBJ databases">
        <title>Complete genome sequence of Mycoplasma arginini type strain G 230.</title>
        <authorList>
            <person name="Spergser J."/>
        </authorList>
    </citation>
    <scope>NUCLEOTIDE SEQUENCE</scope>
    <source>
        <strain evidence="2">NCTC 10129</strain>
    </source>
</reference>
<proteinExistence type="predicted"/>
<dbReference type="NCBIfam" id="TIGR01484">
    <property type="entry name" value="HAD-SF-IIB"/>
    <property type="match status" value="1"/>
</dbReference>
<dbReference type="PANTHER" id="PTHR10000:SF8">
    <property type="entry name" value="HAD SUPERFAMILY HYDROLASE-LIKE, TYPE 3"/>
    <property type="match status" value="1"/>
</dbReference>
<dbReference type="SUPFAM" id="SSF56784">
    <property type="entry name" value="HAD-like"/>
    <property type="match status" value="1"/>
</dbReference>